<evidence type="ECO:0000313" key="6">
    <source>
        <dbReference type="EMBL" id="GER05357.1"/>
    </source>
</evidence>
<evidence type="ECO:0000256" key="1">
    <source>
        <dbReference type="ARBA" id="ARBA00004442"/>
    </source>
</evidence>
<dbReference type="AlphaFoldDB" id="A0A5A7NBQ4"/>
<sequence length="294" mass="31708">MRGDISESWYYDVSYTRGINDYRLNSSDGLDLQTNLALNGLGGQNCNPATGTPGVGNCFFYNPFGSGFLADPSATVPVPGVLDAQGNQVFAPVRNSSDVLDFITGDINIEGDSDLTVLDGVIAGKAFDLPAGPLGVAFGFQYRDDRLAQDQDDNTNRGNFLFVTAPVEDFDRSRDVYALFAETQIPVTEDLEISAAVRFEDYGGSIGDSVDPRVAVLYTPTNWLSVRGSFSTAFRAPSIFQQFGNQTSLNSVEDPRDGGQPFIAINTVGNEELAPEESTNFNVASRPHPSPGWN</sequence>
<dbReference type="InterPro" id="IPR036942">
    <property type="entry name" value="Beta-barrel_TonB_sf"/>
</dbReference>
<reference evidence="6 7" key="1">
    <citation type="submission" date="2019-09" db="EMBL/GenBank/DDBJ databases">
        <title>NBRP : Genome information of microbial organism related human and environment.</title>
        <authorList>
            <person name="Hattori M."/>
            <person name="Oshima K."/>
            <person name="Inaba H."/>
            <person name="Suda W."/>
            <person name="Sakamoto M."/>
            <person name="Iino T."/>
            <person name="Kitahara M."/>
            <person name="Oshida Y."/>
            <person name="Iida T."/>
            <person name="Kudo T."/>
            <person name="Itoh T."/>
            <person name="Ohkuma M."/>
        </authorList>
    </citation>
    <scope>NUCLEOTIDE SEQUENCE [LARGE SCALE GENOMIC DNA]</scope>
    <source>
        <strain evidence="6 7">Q-1</strain>
    </source>
</reference>
<feature type="region of interest" description="Disordered" evidence="4">
    <location>
        <begin position="275"/>
        <end position="294"/>
    </location>
</feature>
<dbReference type="PANTHER" id="PTHR47234:SF2">
    <property type="entry name" value="TONB-DEPENDENT RECEPTOR"/>
    <property type="match status" value="1"/>
</dbReference>
<keyword evidence="2" id="KW-0472">Membrane</keyword>
<dbReference type="GO" id="GO:0009279">
    <property type="term" value="C:cell outer membrane"/>
    <property type="evidence" value="ECO:0007669"/>
    <property type="project" value="UniProtKB-SubCell"/>
</dbReference>
<comment type="subcellular location">
    <subcellularLocation>
        <location evidence="1">Cell outer membrane</location>
    </subcellularLocation>
</comment>
<dbReference type="RefSeq" id="WP_313982206.1">
    <property type="nucleotide sequence ID" value="NZ_BKCN01000022.1"/>
</dbReference>
<evidence type="ECO:0000313" key="7">
    <source>
        <dbReference type="Proteomes" id="UP000324996"/>
    </source>
</evidence>
<keyword evidence="7" id="KW-1185">Reference proteome</keyword>
<feature type="domain" description="TonB-dependent receptor-like beta-barrel" evidence="5">
    <location>
        <begin position="15"/>
        <end position="285"/>
    </location>
</feature>
<evidence type="ECO:0000256" key="3">
    <source>
        <dbReference type="ARBA" id="ARBA00023237"/>
    </source>
</evidence>
<name>A0A5A7NBQ4_9PROT</name>
<keyword evidence="3" id="KW-0998">Cell outer membrane</keyword>
<dbReference type="Proteomes" id="UP000324996">
    <property type="component" value="Unassembled WGS sequence"/>
</dbReference>
<dbReference type="SUPFAM" id="SSF56935">
    <property type="entry name" value="Porins"/>
    <property type="match status" value="1"/>
</dbReference>
<evidence type="ECO:0000259" key="5">
    <source>
        <dbReference type="Pfam" id="PF00593"/>
    </source>
</evidence>
<evidence type="ECO:0000256" key="2">
    <source>
        <dbReference type="ARBA" id="ARBA00023136"/>
    </source>
</evidence>
<organism evidence="6 7">
    <name type="scientific">Iodidimonas nitroreducens</name>
    <dbReference type="NCBI Taxonomy" id="1236968"/>
    <lineage>
        <taxon>Bacteria</taxon>
        <taxon>Pseudomonadati</taxon>
        <taxon>Pseudomonadota</taxon>
        <taxon>Alphaproteobacteria</taxon>
        <taxon>Iodidimonadales</taxon>
        <taxon>Iodidimonadaceae</taxon>
        <taxon>Iodidimonas</taxon>
    </lineage>
</organism>
<comment type="caution">
    <text evidence="6">The sequence shown here is derived from an EMBL/GenBank/DDBJ whole genome shotgun (WGS) entry which is preliminary data.</text>
</comment>
<dbReference type="Gene3D" id="2.40.170.20">
    <property type="entry name" value="TonB-dependent receptor, beta-barrel domain"/>
    <property type="match status" value="1"/>
</dbReference>
<dbReference type="EMBL" id="BKCN01000022">
    <property type="protein sequence ID" value="GER05357.1"/>
    <property type="molecule type" value="Genomic_DNA"/>
</dbReference>
<evidence type="ECO:0000256" key="4">
    <source>
        <dbReference type="SAM" id="MobiDB-lite"/>
    </source>
</evidence>
<dbReference type="PANTHER" id="PTHR47234">
    <property type="match status" value="1"/>
</dbReference>
<protein>
    <recommendedName>
        <fullName evidence="5">TonB-dependent receptor-like beta-barrel domain-containing protein</fullName>
    </recommendedName>
</protein>
<gene>
    <name evidence="6" type="ORF">JCM17846_30390</name>
</gene>
<dbReference type="InterPro" id="IPR000531">
    <property type="entry name" value="Beta-barrel_TonB"/>
</dbReference>
<accession>A0A5A7NBQ4</accession>
<dbReference type="Pfam" id="PF00593">
    <property type="entry name" value="TonB_dep_Rec_b-barrel"/>
    <property type="match status" value="1"/>
</dbReference>
<proteinExistence type="predicted"/>